<evidence type="ECO:0000313" key="2">
    <source>
        <dbReference type="EMBL" id="GFH47945.1"/>
    </source>
</evidence>
<evidence type="ECO:0000313" key="3">
    <source>
        <dbReference type="Proteomes" id="UP001054902"/>
    </source>
</evidence>
<dbReference type="Proteomes" id="UP001054902">
    <property type="component" value="Unassembled WGS sequence"/>
</dbReference>
<gene>
    <name evidence="2" type="ORF">CTEN210_04421</name>
</gene>
<reference evidence="2 3" key="1">
    <citation type="journal article" date="2021" name="Sci. Rep.">
        <title>The genome of the diatom Chaetoceros tenuissimus carries an ancient integrated fragment of an extant virus.</title>
        <authorList>
            <person name="Hongo Y."/>
            <person name="Kimura K."/>
            <person name="Takaki Y."/>
            <person name="Yoshida Y."/>
            <person name="Baba S."/>
            <person name="Kobayashi G."/>
            <person name="Nagasaki K."/>
            <person name="Hano T."/>
            <person name="Tomaru Y."/>
        </authorList>
    </citation>
    <scope>NUCLEOTIDE SEQUENCE [LARGE SCALE GENOMIC DNA]</scope>
    <source>
        <strain evidence="2 3">NIES-3715</strain>
    </source>
</reference>
<dbReference type="Pfam" id="PF08854">
    <property type="entry name" value="DUF1824"/>
    <property type="match status" value="1"/>
</dbReference>
<organism evidence="2 3">
    <name type="scientific">Chaetoceros tenuissimus</name>
    <dbReference type="NCBI Taxonomy" id="426638"/>
    <lineage>
        <taxon>Eukaryota</taxon>
        <taxon>Sar</taxon>
        <taxon>Stramenopiles</taxon>
        <taxon>Ochrophyta</taxon>
        <taxon>Bacillariophyta</taxon>
        <taxon>Coscinodiscophyceae</taxon>
        <taxon>Chaetocerotophycidae</taxon>
        <taxon>Chaetocerotales</taxon>
        <taxon>Chaetocerotaceae</taxon>
        <taxon>Chaetoceros</taxon>
    </lineage>
</organism>
<sequence length="246" mass="27605">MKYLVFLIQLCQIISLAQGFMQAHSLNQRPSIYPLSSSPSTTQDSIPVYTPNTEAIQKATEILTRYDQLQVQYMKENPIGMGGGTAALQFLQTQITPEDREQMRQAVVTLVSEAHQQRARNSSEGRIMLGICAENVDEALLGLKTWVPALALPRGLLHGMDVDGKPVPPEELGAVYVKYNTGGCMTFTQMRQSGMGFDALWRPGDAVLEMYDGDFRGIYFNVELNDNEFRQFGVLPTDLFLEEEEW</sequence>
<accession>A0AAD3H2H0</accession>
<proteinExistence type="predicted"/>
<dbReference type="AlphaFoldDB" id="A0AAD3H2H0"/>
<keyword evidence="3" id="KW-1185">Reference proteome</keyword>
<keyword evidence="1" id="KW-0732">Signal</keyword>
<dbReference type="SUPFAM" id="SSF160532">
    <property type="entry name" value="Ava3019-like"/>
    <property type="match status" value="1"/>
</dbReference>
<dbReference type="EMBL" id="BLLK01000025">
    <property type="protein sequence ID" value="GFH47945.1"/>
    <property type="molecule type" value="Genomic_DNA"/>
</dbReference>
<protein>
    <submittedName>
        <fullName evidence="2">Uncharacterized protein</fullName>
    </submittedName>
</protein>
<dbReference type="Gene3D" id="3.30.360.10">
    <property type="entry name" value="Dihydrodipicolinate Reductase, domain 2"/>
    <property type="match status" value="1"/>
</dbReference>
<feature type="chain" id="PRO_5042190165" evidence="1">
    <location>
        <begin position="20"/>
        <end position="246"/>
    </location>
</feature>
<comment type="caution">
    <text evidence="2">The sequence shown here is derived from an EMBL/GenBank/DDBJ whole genome shotgun (WGS) entry which is preliminary data.</text>
</comment>
<dbReference type="InterPro" id="IPR014953">
    <property type="entry name" value="DUF1824"/>
</dbReference>
<evidence type="ECO:0000256" key="1">
    <source>
        <dbReference type="SAM" id="SignalP"/>
    </source>
</evidence>
<name>A0AAD3H2H0_9STRA</name>
<feature type="signal peptide" evidence="1">
    <location>
        <begin position="1"/>
        <end position="19"/>
    </location>
</feature>